<evidence type="ECO:0000313" key="2">
    <source>
        <dbReference type="Proteomes" id="UP000450000"/>
    </source>
</evidence>
<dbReference type="EMBL" id="WBOF01000001">
    <property type="protein sequence ID" value="MQS14489.1"/>
    <property type="molecule type" value="Genomic_DNA"/>
</dbReference>
<dbReference type="OrthoDB" id="4351156at2"/>
<proteinExistence type="predicted"/>
<accession>A0A6N7KV69</accession>
<keyword evidence="2" id="KW-1185">Reference proteome</keyword>
<sequence>MSAPCVPMTAHVGAEECLDGECDDYLDEDGEPLGIDTCTHLDTEQACETHSTVDGNRILHTARWPCTTTDTTEETSR</sequence>
<protein>
    <submittedName>
        <fullName evidence="1">Uncharacterized protein</fullName>
    </submittedName>
</protein>
<organism evidence="1 2">
    <name type="scientific">Streptomyces kaniharaensis</name>
    <dbReference type="NCBI Taxonomy" id="212423"/>
    <lineage>
        <taxon>Bacteria</taxon>
        <taxon>Bacillati</taxon>
        <taxon>Actinomycetota</taxon>
        <taxon>Actinomycetes</taxon>
        <taxon>Kitasatosporales</taxon>
        <taxon>Streptomycetaceae</taxon>
        <taxon>Streptomyces</taxon>
    </lineage>
</organism>
<name>A0A6N7KV69_9ACTN</name>
<dbReference type="RefSeq" id="WP_153463276.1">
    <property type="nucleotide sequence ID" value="NZ_WBOF01000001.1"/>
</dbReference>
<evidence type="ECO:0000313" key="1">
    <source>
        <dbReference type="EMBL" id="MQS14489.1"/>
    </source>
</evidence>
<comment type="caution">
    <text evidence="1">The sequence shown here is derived from an EMBL/GenBank/DDBJ whole genome shotgun (WGS) entry which is preliminary data.</text>
</comment>
<dbReference type="Proteomes" id="UP000450000">
    <property type="component" value="Unassembled WGS sequence"/>
</dbReference>
<gene>
    <name evidence="1" type="ORF">F7Q99_20025</name>
</gene>
<dbReference type="AlphaFoldDB" id="A0A6N7KV69"/>
<reference evidence="1 2" key="1">
    <citation type="submission" date="2019-09" db="EMBL/GenBank/DDBJ databases">
        <title>Genome Sequences of Streptomyces kaniharaensis ATCC 21070.</title>
        <authorList>
            <person name="Zhu W."/>
            <person name="De Crecy-Lagard V."/>
            <person name="Richards N.G."/>
        </authorList>
    </citation>
    <scope>NUCLEOTIDE SEQUENCE [LARGE SCALE GENOMIC DNA]</scope>
    <source>
        <strain evidence="1 2">SF-557</strain>
    </source>
</reference>